<sequence>MTARELESHGIATVIIGSGFDIVEKCGVPRYLHNDIPLGNPLGHPYSATEQHESVASALELIEQALVPTIRFGKVKWNEGEAWRANYMAITDANREALRLAGIENRRSRLEQIEKGEKR</sequence>
<proteinExistence type="predicted"/>
<dbReference type="EMBL" id="AAVT01000010">
    <property type="protein sequence ID" value="EAW30138.1"/>
    <property type="molecule type" value="Genomic_DNA"/>
</dbReference>
<protein>
    <submittedName>
        <fullName evidence="1">Putative reductase</fullName>
    </submittedName>
</protein>
<dbReference type="Proteomes" id="UP000004931">
    <property type="component" value="Unassembled WGS sequence"/>
</dbReference>
<dbReference type="AlphaFoldDB" id="A0YGB2"/>
<keyword evidence="2" id="KW-1185">Reference proteome</keyword>
<dbReference type="OrthoDB" id="9126078at2"/>
<name>A0YGB2_9GAMM</name>
<dbReference type="eggNOG" id="ENOG5032KR1">
    <property type="taxonomic scope" value="Bacteria"/>
</dbReference>
<accession>A0YGB2</accession>
<gene>
    <name evidence="1" type="ORF">GP2143_11212</name>
</gene>
<evidence type="ECO:0000313" key="2">
    <source>
        <dbReference type="Proteomes" id="UP000004931"/>
    </source>
</evidence>
<organism evidence="1 2">
    <name type="scientific">marine gamma proteobacterium HTCC2143</name>
    <dbReference type="NCBI Taxonomy" id="247633"/>
    <lineage>
        <taxon>Bacteria</taxon>
        <taxon>Pseudomonadati</taxon>
        <taxon>Pseudomonadota</taxon>
        <taxon>Gammaproteobacteria</taxon>
        <taxon>Cellvibrionales</taxon>
        <taxon>Spongiibacteraceae</taxon>
        <taxon>BD1-7 clade</taxon>
    </lineage>
</organism>
<reference evidence="1 2" key="1">
    <citation type="journal article" date="2010" name="J. Bacteriol.">
        <title>Genome sequence of the oligotrophic marine Gammaproteobacterium HTCC2143, isolated from the Oregon Coast.</title>
        <authorList>
            <person name="Oh H.M."/>
            <person name="Kang I."/>
            <person name="Ferriera S."/>
            <person name="Giovannoni S.J."/>
            <person name="Cho J.C."/>
        </authorList>
    </citation>
    <scope>NUCLEOTIDE SEQUENCE [LARGE SCALE GENOMIC DNA]</scope>
    <source>
        <strain evidence="1 2">HTCC2143</strain>
    </source>
</reference>
<comment type="caution">
    <text evidence="1">The sequence shown here is derived from an EMBL/GenBank/DDBJ whole genome shotgun (WGS) entry which is preliminary data.</text>
</comment>
<evidence type="ECO:0000313" key="1">
    <source>
        <dbReference type="EMBL" id="EAW30138.1"/>
    </source>
</evidence>